<keyword evidence="1" id="KW-0732">Signal</keyword>
<keyword evidence="3" id="KW-1185">Reference proteome</keyword>
<gene>
    <name evidence="2" type="ORF">OD750_001355</name>
</gene>
<organism evidence="2 3">
    <name type="scientific">Tahibacter soli</name>
    <dbReference type="NCBI Taxonomy" id="2983605"/>
    <lineage>
        <taxon>Bacteria</taxon>
        <taxon>Pseudomonadati</taxon>
        <taxon>Pseudomonadota</taxon>
        <taxon>Gammaproteobacteria</taxon>
        <taxon>Lysobacterales</taxon>
        <taxon>Rhodanobacteraceae</taxon>
        <taxon>Tahibacter</taxon>
    </lineage>
</organism>
<proteinExistence type="predicted"/>
<sequence length="520" mass="54858">MSPIHPYRRALRTCLGALALALVATTADAVRLNPDGTGQVLLFPYYTTRAGNQTIFTLVNHTTRTKALNVRLSEARNGRATLNFNVYLGPRDTWTGVLFSIDETRPANLIATDPSCTYPALVDEMLIDGRGYSPLLEYEYTGANDDAGPDDYDRISEGTITVIETGNFVPGSDLAKAVAPTGTNGAPANCDVIRAAWTGGAWTTNPGADLTNPTGGISGEAMVLNVGVGTVMGFNATALDDFRVDPADLPAGSRASVVSHAHPNRFRPTLADALSDPVAAVAKATVDLQYRRMELEYPATRAIDAVSAVLMSSTISTNYSADRVAGATTEWVIAFPTKPFYTDEAIVGTTALAPFGGVYPRAGDEAASVVSAGYTLYDRTGRSVPTSNGTSPRLALGYVAQVVAVAPRDEGSLPALPHPLASVLQPRLQPIPSTRRHDGGTIDVNLVNAGELNRALRPSTEGTVMYGLPAIGFAAVNYINRNTGVSSAANYSVAKPQRRAQDCRRNLLNCDVPSGNNGGP</sequence>
<dbReference type="Proteomes" id="UP001139971">
    <property type="component" value="Unassembled WGS sequence"/>
</dbReference>
<evidence type="ECO:0000313" key="3">
    <source>
        <dbReference type="Proteomes" id="UP001139971"/>
    </source>
</evidence>
<name>A0A9X4BG88_9GAMM</name>
<feature type="chain" id="PRO_5040963113" evidence="1">
    <location>
        <begin position="30"/>
        <end position="520"/>
    </location>
</feature>
<reference evidence="2" key="1">
    <citation type="submission" date="2023-02" db="EMBL/GenBank/DDBJ databases">
        <title>Tahibacter soli sp. nov. isolated from soil.</title>
        <authorList>
            <person name="Baek J.H."/>
            <person name="Lee J.K."/>
            <person name="Choi D.G."/>
            <person name="Jeon C.O."/>
        </authorList>
    </citation>
    <scope>NUCLEOTIDE SEQUENCE</scope>
    <source>
        <strain evidence="2">BL</strain>
    </source>
</reference>
<feature type="signal peptide" evidence="1">
    <location>
        <begin position="1"/>
        <end position="29"/>
    </location>
</feature>
<dbReference type="AlphaFoldDB" id="A0A9X4BG88"/>
<dbReference type="RefSeq" id="WP_263543059.1">
    <property type="nucleotide sequence ID" value="NZ_JAOVZO020000001.1"/>
</dbReference>
<protein>
    <submittedName>
        <fullName evidence="2">Uncharacterized protein</fullName>
    </submittedName>
</protein>
<dbReference type="EMBL" id="JAOVZO020000001">
    <property type="protein sequence ID" value="MDC8011186.1"/>
    <property type="molecule type" value="Genomic_DNA"/>
</dbReference>
<evidence type="ECO:0000313" key="2">
    <source>
        <dbReference type="EMBL" id="MDC8011186.1"/>
    </source>
</evidence>
<comment type="caution">
    <text evidence="2">The sequence shown here is derived from an EMBL/GenBank/DDBJ whole genome shotgun (WGS) entry which is preliminary data.</text>
</comment>
<evidence type="ECO:0000256" key="1">
    <source>
        <dbReference type="SAM" id="SignalP"/>
    </source>
</evidence>
<accession>A0A9X4BG88</accession>